<proteinExistence type="predicted"/>
<dbReference type="Pfam" id="PF12727">
    <property type="entry name" value="PBP_like"/>
    <property type="match status" value="1"/>
</dbReference>
<dbReference type="Proteomes" id="UP001303946">
    <property type="component" value="Chromosome"/>
</dbReference>
<dbReference type="Pfam" id="PF00126">
    <property type="entry name" value="HTH_1"/>
    <property type="match status" value="1"/>
</dbReference>
<reference evidence="3 4" key="1">
    <citation type="submission" date="2023-10" db="EMBL/GenBank/DDBJ databases">
        <title>Bacteria for the degradation of biodegradable plastic PBAT(Polybutylene adipate terephthalate).</title>
        <authorList>
            <person name="Weon H.-Y."/>
            <person name="Yeon J."/>
        </authorList>
    </citation>
    <scope>NUCLEOTIDE SEQUENCE [LARGE SCALE GENOMIC DNA]</scope>
    <source>
        <strain evidence="3 4">SBD 7-3</strain>
    </source>
</reference>
<dbReference type="PANTHER" id="PTHR38431:SF1">
    <property type="entry name" value="BLL2305 PROTEIN"/>
    <property type="match status" value="1"/>
</dbReference>
<dbReference type="SUPFAM" id="SSF46785">
    <property type="entry name" value="Winged helix' DNA-binding domain"/>
    <property type="match status" value="1"/>
</dbReference>
<gene>
    <name evidence="3" type="ORF">RXV79_19605</name>
</gene>
<name>A0ABZ0D1E3_9BURK</name>
<dbReference type="InterPro" id="IPR036390">
    <property type="entry name" value="WH_DNA-bd_sf"/>
</dbReference>
<dbReference type="InterPro" id="IPR036388">
    <property type="entry name" value="WH-like_DNA-bd_sf"/>
</dbReference>
<evidence type="ECO:0000313" key="4">
    <source>
        <dbReference type="Proteomes" id="UP001303946"/>
    </source>
</evidence>
<evidence type="ECO:0000313" key="3">
    <source>
        <dbReference type="EMBL" id="WOB11064.1"/>
    </source>
</evidence>
<keyword evidence="4" id="KW-1185">Reference proteome</keyword>
<dbReference type="SUPFAM" id="SSF53850">
    <property type="entry name" value="Periplasmic binding protein-like II"/>
    <property type="match status" value="1"/>
</dbReference>
<evidence type="ECO:0000259" key="2">
    <source>
        <dbReference type="Pfam" id="PF12727"/>
    </source>
</evidence>
<evidence type="ECO:0000259" key="1">
    <source>
        <dbReference type="Pfam" id="PF00126"/>
    </source>
</evidence>
<feature type="domain" description="HTH lysR-type" evidence="1">
    <location>
        <begin position="20"/>
        <end position="79"/>
    </location>
</feature>
<sequence length="366" mass="40448">MSIHPRWTIARPDGEALAQRLLEVLVDVHEHGSLSAACKHSGMSYRHAWELIRQGEALLGLPLLSMERGKGSSLTELGEKLVWADRRINARLSPLFTTLASELEAEIEKVCGPAQALLRIHANHGFAVETLRHFLAQASVPHELKYCGSVEAVAALHGQACEVAGFAVPLGEFEAAVVAHYARWFEVRSQRIIHVTTREQGLMVAPGNPKKLYEVKHLARPGIRFINRQPGSGTRLLLDLMLHKQGLEPASVHGHEQCEFTHAAVAAYVASGMADAGFGVETPARRFKLDFIPLQTERYFLLCDERAMDTPVVQQMLAILRSAEFREAVNLLPGYRSDGSGTVMKMDEAFETLQARAARRRPAKSS</sequence>
<protein>
    <submittedName>
        <fullName evidence="3">Substrate-binding domain-containing protein</fullName>
    </submittedName>
</protein>
<dbReference type="InterPro" id="IPR024370">
    <property type="entry name" value="PBP_domain"/>
</dbReference>
<dbReference type="RefSeq" id="WP_316704159.1">
    <property type="nucleotide sequence ID" value="NZ_CP136336.1"/>
</dbReference>
<dbReference type="Gene3D" id="1.10.10.10">
    <property type="entry name" value="Winged helix-like DNA-binding domain superfamily/Winged helix DNA-binding domain"/>
    <property type="match status" value="1"/>
</dbReference>
<accession>A0ABZ0D1E3</accession>
<dbReference type="InterPro" id="IPR000847">
    <property type="entry name" value="LysR_HTH_N"/>
</dbReference>
<organism evidence="3 4">
    <name type="scientific">Piscinibacter gummiphilus</name>
    <dbReference type="NCBI Taxonomy" id="946333"/>
    <lineage>
        <taxon>Bacteria</taxon>
        <taxon>Pseudomonadati</taxon>
        <taxon>Pseudomonadota</taxon>
        <taxon>Betaproteobacteria</taxon>
        <taxon>Burkholderiales</taxon>
        <taxon>Sphaerotilaceae</taxon>
        <taxon>Piscinibacter</taxon>
    </lineage>
</organism>
<dbReference type="PANTHER" id="PTHR38431">
    <property type="entry name" value="BLL2305 PROTEIN"/>
    <property type="match status" value="1"/>
</dbReference>
<dbReference type="EMBL" id="CP136336">
    <property type="protein sequence ID" value="WOB11064.1"/>
    <property type="molecule type" value="Genomic_DNA"/>
</dbReference>
<feature type="domain" description="PBP" evidence="2">
    <location>
        <begin position="138"/>
        <end position="321"/>
    </location>
</feature>